<dbReference type="Gene3D" id="3.40.430.10">
    <property type="entry name" value="Dihydrofolate Reductase, subunit A"/>
    <property type="match status" value="1"/>
</dbReference>
<keyword evidence="1" id="KW-0812">Transmembrane</keyword>
<dbReference type="GO" id="GO:0009231">
    <property type="term" value="P:riboflavin biosynthetic process"/>
    <property type="evidence" value="ECO:0007669"/>
    <property type="project" value="InterPro"/>
</dbReference>
<dbReference type="SUPFAM" id="SSF53597">
    <property type="entry name" value="Dihydrofolate reductase-like"/>
    <property type="match status" value="1"/>
</dbReference>
<dbReference type="RefSeq" id="WP_114441270.1">
    <property type="nucleotide sequence ID" value="NZ_QOZG01000006.1"/>
</dbReference>
<feature type="domain" description="Bacterial bifunctional deaminase-reductase C-terminal" evidence="2">
    <location>
        <begin position="3"/>
        <end position="48"/>
    </location>
</feature>
<dbReference type="GO" id="GO:0008703">
    <property type="term" value="F:5-amino-6-(5-phosphoribosylamino)uracil reductase activity"/>
    <property type="evidence" value="ECO:0007669"/>
    <property type="project" value="InterPro"/>
</dbReference>
<keyword evidence="4" id="KW-1185">Reference proteome</keyword>
<comment type="caution">
    <text evidence="3">The sequence shown here is derived from an EMBL/GenBank/DDBJ whole genome shotgun (WGS) entry which is preliminary data.</text>
</comment>
<dbReference type="AlphaFoldDB" id="A0A368K2S0"/>
<dbReference type="InterPro" id="IPR024072">
    <property type="entry name" value="DHFR-like_dom_sf"/>
</dbReference>
<keyword evidence="1" id="KW-0472">Membrane</keyword>
<dbReference type="Proteomes" id="UP000253420">
    <property type="component" value="Unassembled WGS sequence"/>
</dbReference>
<evidence type="ECO:0000313" key="4">
    <source>
        <dbReference type="Proteomes" id="UP000253420"/>
    </source>
</evidence>
<evidence type="ECO:0000259" key="2">
    <source>
        <dbReference type="Pfam" id="PF01872"/>
    </source>
</evidence>
<dbReference type="EMBL" id="QOZG01000006">
    <property type="protein sequence ID" value="RCS22773.1"/>
    <property type="molecule type" value="Genomic_DNA"/>
</dbReference>
<sequence>MGRLKAGSTKDISVAGATLVAQFITAGLVDEYALYYVAVVIGAGNPVFKIYRGAAGSRSC</sequence>
<protein>
    <recommendedName>
        <fullName evidence="2">Bacterial bifunctional deaminase-reductase C-terminal domain-containing protein</fullName>
    </recommendedName>
</protein>
<dbReference type="Pfam" id="PF01872">
    <property type="entry name" value="RibD_C"/>
    <property type="match status" value="1"/>
</dbReference>
<feature type="transmembrane region" description="Helical" evidence="1">
    <location>
        <begin position="34"/>
        <end position="51"/>
    </location>
</feature>
<name>A0A368K2S0_9HYPH</name>
<evidence type="ECO:0000313" key="3">
    <source>
        <dbReference type="EMBL" id="RCS22773.1"/>
    </source>
</evidence>
<keyword evidence="1" id="KW-1133">Transmembrane helix</keyword>
<evidence type="ECO:0000256" key="1">
    <source>
        <dbReference type="SAM" id="Phobius"/>
    </source>
</evidence>
<gene>
    <name evidence="3" type="ORF">DUT91_14780</name>
</gene>
<dbReference type="OrthoDB" id="7949219at2"/>
<accession>A0A368K2S0</accession>
<organism evidence="3 4">
    <name type="scientific">Phyllobacterium salinisoli</name>
    <dbReference type="NCBI Taxonomy" id="1899321"/>
    <lineage>
        <taxon>Bacteria</taxon>
        <taxon>Pseudomonadati</taxon>
        <taxon>Pseudomonadota</taxon>
        <taxon>Alphaproteobacteria</taxon>
        <taxon>Hyphomicrobiales</taxon>
        <taxon>Phyllobacteriaceae</taxon>
        <taxon>Phyllobacterium</taxon>
    </lineage>
</organism>
<dbReference type="InterPro" id="IPR002734">
    <property type="entry name" value="RibDG_C"/>
</dbReference>
<reference evidence="3 4" key="1">
    <citation type="submission" date="2018-07" db="EMBL/GenBank/DDBJ databases">
        <title>The draft genome of Phyllobacterium salinisoli.</title>
        <authorList>
            <person name="Liu L."/>
            <person name="Li L."/>
            <person name="Zhang X."/>
            <person name="Liang L."/>
        </authorList>
    </citation>
    <scope>NUCLEOTIDE SEQUENCE [LARGE SCALE GENOMIC DNA]</scope>
    <source>
        <strain evidence="3 4">LLAN61</strain>
    </source>
</reference>
<feature type="transmembrane region" description="Helical" evidence="1">
    <location>
        <begin position="12"/>
        <end position="28"/>
    </location>
</feature>
<proteinExistence type="predicted"/>